<feature type="region of interest" description="Disordered" evidence="1">
    <location>
        <begin position="1"/>
        <end position="24"/>
    </location>
</feature>
<protein>
    <submittedName>
        <fullName evidence="2">Uncharacterized protein</fullName>
    </submittedName>
</protein>
<comment type="caution">
    <text evidence="2">The sequence shown here is derived from an EMBL/GenBank/DDBJ whole genome shotgun (WGS) entry which is preliminary data.</text>
</comment>
<sequence length="91" mass="10514">MEVKSPLAFGSEAQARRERGVSRQKRRGVLVSLPYEGRVRVGFRYHHLSFLSRNLVRDKFRQESTYLPAGREIVQLLLLPLFQKSGAKTSR</sequence>
<name>A0A0G0G9Z6_9BACT</name>
<evidence type="ECO:0000313" key="3">
    <source>
        <dbReference type="Proteomes" id="UP000034849"/>
    </source>
</evidence>
<dbReference type="EMBL" id="LBSX01000023">
    <property type="protein sequence ID" value="KKQ26792.1"/>
    <property type="molecule type" value="Genomic_DNA"/>
</dbReference>
<dbReference type="Proteomes" id="UP000034849">
    <property type="component" value="Unassembled WGS sequence"/>
</dbReference>
<gene>
    <name evidence="2" type="ORF">US42_C0023G0005</name>
</gene>
<evidence type="ECO:0000313" key="2">
    <source>
        <dbReference type="EMBL" id="KKQ26792.1"/>
    </source>
</evidence>
<organism evidence="2 3">
    <name type="scientific">Candidatus Magasanikbacteria bacterium GW2011_GWC2_37_14</name>
    <dbReference type="NCBI Taxonomy" id="1619046"/>
    <lineage>
        <taxon>Bacteria</taxon>
        <taxon>Candidatus Magasanikiibacteriota</taxon>
    </lineage>
</organism>
<proteinExistence type="predicted"/>
<reference evidence="2 3" key="1">
    <citation type="journal article" date="2015" name="Nature">
        <title>rRNA introns, odd ribosomes, and small enigmatic genomes across a large radiation of phyla.</title>
        <authorList>
            <person name="Brown C.T."/>
            <person name="Hug L.A."/>
            <person name="Thomas B.C."/>
            <person name="Sharon I."/>
            <person name="Castelle C.J."/>
            <person name="Singh A."/>
            <person name="Wilkins M.J."/>
            <person name="Williams K.H."/>
            <person name="Banfield J.F."/>
        </authorList>
    </citation>
    <scope>NUCLEOTIDE SEQUENCE [LARGE SCALE GENOMIC DNA]</scope>
</reference>
<evidence type="ECO:0000256" key="1">
    <source>
        <dbReference type="SAM" id="MobiDB-lite"/>
    </source>
</evidence>
<dbReference type="AlphaFoldDB" id="A0A0G0G9Z6"/>
<accession>A0A0G0G9Z6</accession>